<gene>
    <name evidence="2" type="ORF">Megvenef_00204</name>
</gene>
<protein>
    <submittedName>
        <fullName evidence="2">DUF2659 domain-containing protein</fullName>
    </submittedName>
</protein>
<evidence type="ECO:0000313" key="3">
    <source>
        <dbReference type="Proteomes" id="UP001291687"/>
    </source>
</evidence>
<keyword evidence="1" id="KW-1133">Transmembrane helix</keyword>
<dbReference type="InterPro" id="IPR022588">
    <property type="entry name" value="DUF2659"/>
</dbReference>
<dbReference type="EMBL" id="JARJFB010000008">
    <property type="protein sequence ID" value="MEA0970249.1"/>
    <property type="molecule type" value="Genomic_DNA"/>
</dbReference>
<feature type="transmembrane region" description="Helical" evidence="1">
    <location>
        <begin position="24"/>
        <end position="45"/>
    </location>
</feature>
<comment type="caution">
    <text evidence="2">The sequence shown here is derived from an EMBL/GenBank/DDBJ whole genome shotgun (WGS) entry which is preliminary data.</text>
</comment>
<keyword evidence="3" id="KW-1185">Reference proteome</keyword>
<dbReference type="RefSeq" id="WP_322776153.1">
    <property type="nucleotide sequence ID" value="NZ_JARJFB010000008.1"/>
</dbReference>
<name>A0ABU5NAQ0_9RICK</name>
<dbReference type="Proteomes" id="UP001291687">
    <property type="component" value="Unassembled WGS sequence"/>
</dbReference>
<sequence length="218" mass="24750">MADILDEVLNDEKDEKRLLLFRRALPAIIITTIFIAIAMTGYSWYKNRIVEHNKQIGDMFIDLASGEVGDASFTNNSLEQLIEKGESRQAELAQIQLIHRMIDNNDSSSAMARLEGVIANNNYFEITTSYARLLWLGIVLDQKELTEVIQIKARNYLDYFSKEDQLFFANATLLKSLFYKKNGQDDLAAEYASSLLKTENASIILKEQALALLSSLKK</sequence>
<proteinExistence type="predicted"/>
<evidence type="ECO:0000256" key="1">
    <source>
        <dbReference type="SAM" id="Phobius"/>
    </source>
</evidence>
<accession>A0ABU5NAQ0</accession>
<keyword evidence="1" id="KW-0472">Membrane</keyword>
<organism evidence="2 3">
    <name type="scientific">Candidatus Megaera venefica</name>
    <dbReference type="NCBI Taxonomy" id="2055910"/>
    <lineage>
        <taxon>Bacteria</taxon>
        <taxon>Pseudomonadati</taxon>
        <taxon>Pseudomonadota</taxon>
        <taxon>Alphaproteobacteria</taxon>
        <taxon>Rickettsiales</taxon>
        <taxon>Rickettsiaceae</taxon>
        <taxon>Candidatus Megaera</taxon>
    </lineage>
</organism>
<keyword evidence="1" id="KW-0812">Transmembrane</keyword>
<reference evidence="2 3" key="1">
    <citation type="submission" date="2023-03" db="EMBL/GenBank/DDBJ databases">
        <title>Host association and intracellularity evolved multiple times independently in the Rickettsiales.</title>
        <authorList>
            <person name="Castelli M."/>
            <person name="Nardi T."/>
            <person name="Gammuto L."/>
            <person name="Bellinzona G."/>
            <person name="Sabaneyeva E."/>
            <person name="Potekhin A."/>
            <person name="Serra V."/>
            <person name="Petroni G."/>
            <person name="Sassera D."/>
        </authorList>
    </citation>
    <scope>NUCLEOTIDE SEQUENCE [LARGE SCALE GENOMIC DNA]</scope>
    <source>
        <strain evidence="2 3">Sr 2-6</strain>
    </source>
</reference>
<evidence type="ECO:0000313" key="2">
    <source>
        <dbReference type="EMBL" id="MEA0970249.1"/>
    </source>
</evidence>
<dbReference type="Pfam" id="PF10858">
    <property type="entry name" value="DUF2659"/>
    <property type="match status" value="1"/>
</dbReference>